<evidence type="ECO:0000313" key="3">
    <source>
        <dbReference type="Proteomes" id="UP000266723"/>
    </source>
</evidence>
<name>A0ABQ7EMF3_BRACR</name>
<keyword evidence="1" id="KW-1133">Transmembrane helix</keyword>
<organism evidence="2 3">
    <name type="scientific">Brassica cretica</name>
    <name type="common">Mustard</name>
    <dbReference type="NCBI Taxonomy" id="69181"/>
    <lineage>
        <taxon>Eukaryota</taxon>
        <taxon>Viridiplantae</taxon>
        <taxon>Streptophyta</taxon>
        <taxon>Embryophyta</taxon>
        <taxon>Tracheophyta</taxon>
        <taxon>Spermatophyta</taxon>
        <taxon>Magnoliopsida</taxon>
        <taxon>eudicotyledons</taxon>
        <taxon>Gunneridae</taxon>
        <taxon>Pentapetalae</taxon>
        <taxon>rosids</taxon>
        <taxon>malvids</taxon>
        <taxon>Brassicales</taxon>
        <taxon>Brassicaceae</taxon>
        <taxon>Brassiceae</taxon>
        <taxon>Brassica</taxon>
    </lineage>
</organism>
<gene>
    <name evidence="2" type="ORF">DY000_02026905</name>
</gene>
<dbReference type="EMBL" id="QGKV02000299">
    <property type="protein sequence ID" value="KAF3598169.1"/>
    <property type="molecule type" value="Genomic_DNA"/>
</dbReference>
<accession>A0ABQ7EMF3</accession>
<evidence type="ECO:0000313" key="2">
    <source>
        <dbReference type="EMBL" id="KAF3598169.1"/>
    </source>
</evidence>
<dbReference type="Proteomes" id="UP000266723">
    <property type="component" value="Unassembled WGS sequence"/>
</dbReference>
<feature type="transmembrane region" description="Helical" evidence="1">
    <location>
        <begin position="20"/>
        <end position="39"/>
    </location>
</feature>
<reference evidence="2 3" key="1">
    <citation type="journal article" date="2020" name="BMC Genomics">
        <title>Intraspecific diversification of the crop wild relative Brassica cretica Lam. using demographic model selection.</title>
        <authorList>
            <person name="Kioukis A."/>
            <person name="Michalopoulou V.A."/>
            <person name="Briers L."/>
            <person name="Pirintsos S."/>
            <person name="Studholme D.J."/>
            <person name="Pavlidis P."/>
            <person name="Sarris P.F."/>
        </authorList>
    </citation>
    <scope>NUCLEOTIDE SEQUENCE [LARGE SCALE GENOMIC DNA]</scope>
    <source>
        <strain evidence="3">cv. PFS-1207/04</strain>
    </source>
</reference>
<comment type="caution">
    <text evidence="2">The sequence shown here is derived from an EMBL/GenBank/DDBJ whole genome shotgun (WGS) entry which is preliminary data.</text>
</comment>
<feature type="transmembrane region" description="Helical" evidence="1">
    <location>
        <begin position="86"/>
        <end position="103"/>
    </location>
</feature>
<proteinExistence type="predicted"/>
<keyword evidence="1" id="KW-0812">Transmembrane</keyword>
<keyword evidence="3" id="KW-1185">Reference proteome</keyword>
<evidence type="ECO:0000256" key="1">
    <source>
        <dbReference type="SAM" id="Phobius"/>
    </source>
</evidence>
<protein>
    <submittedName>
        <fullName evidence="2">Uncharacterized protein</fullName>
    </submittedName>
</protein>
<sequence length="131" mass="14776">MCSSGFSEAISRATPSLGGFLVLIDDGVSSPLAQLFGVISVLKVKKKHLLAFSISNKHFFLLLIVHIFRISLSFQILVISFNITTLWFHLCLTVFASLASLELRKTIEFSQLPSIPFGKQSEWQKWFRGRE</sequence>
<keyword evidence="1" id="KW-0472">Membrane</keyword>
<feature type="transmembrane region" description="Helical" evidence="1">
    <location>
        <begin position="59"/>
        <end position="80"/>
    </location>
</feature>